<evidence type="ECO:0000313" key="6">
    <source>
        <dbReference type="Proteomes" id="UP000078560"/>
    </source>
</evidence>
<proteinExistence type="predicted"/>
<dbReference type="Proteomes" id="UP000078560">
    <property type="component" value="Unassembled WGS sequence"/>
</dbReference>
<keyword evidence="1" id="KW-0175">Coiled coil</keyword>
<dbReference type="PANTHER" id="PTHR12112:SF39">
    <property type="entry name" value="EG:152A3.5 PROTEIN (FBGN0003116_PN PROTEIN)"/>
    <property type="match status" value="1"/>
</dbReference>
<dbReference type="GO" id="GO:0005737">
    <property type="term" value="C:cytoplasm"/>
    <property type="evidence" value="ECO:0007669"/>
    <property type="project" value="TreeGrafter"/>
</dbReference>
<dbReference type="GO" id="GO:0004309">
    <property type="term" value="F:exopolyphosphatase activity"/>
    <property type="evidence" value="ECO:0007669"/>
    <property type="project" value="TreeGrafter"/>
</dbReference>
<dbReference type="Pfam" id="PF01368">
    <property type="entry name" value="DHH"/>
    <property type="match status" value="1"/>
</dbReference>
<dbReference type="InterPro" id="IPR001667">
    <property type="entry name" value="DDH_dom"/>
</dbReference>
<dbReference type="InterPro" id="IPR032675">
    <property type="entry name" value="LRR_dom_sf"/>
</dbReference>
<feature type="transmembrane region" description="Helical" evidence="3">
    <location>
        <begin position="260"/>
        <end position="277"/>
    </location>
</feature>
<accession>A0A1A8W9H8</accession>
<protein>
    <submittedName>
        <fullName evidence="5">Exopolyphosphatase, putative</fullName>
    </submittedName>
</protein>
<dbReference type="InterPro" id="IPR038763">
    <property type="entry name" value="DHH_sf"/>
</dbReference>
<keyword evidence="3" id="KW-0812">Transmembrane</keyword>
<feature type="region of interest" description="Disordered" evidence="2">
    <location>
        <begin position="911"/>
        <end position="942"/>
    </location>
</feature>
<dbReference type="InterPro" id="IPR038222">
    <property type="entry name" value="DHHA2_dom_sf"/>
</dbReference>
<dbReference type="Gene3D" id="3.10.310.20">
    <property type="entry name" value="DHHA2 domain"/>
    <property type="match status" value="1"/>
</dbReference>
<name>A0A1A8W9H8_PLAOA</name>
<gene>
    <name evidence="5" type="ORF">POVCU2_0044840</name>
</gene>
<reference evidence="6" key="1">
    <citation type="submission" date="2016-05" db="EMBL/GenBank/DDBJ databases">
        <authorList>
            <person name="Naeem Raeece"/>
        </authorList>
    </citation>
    <scope>NUCLEOTIDE SEQUENCE [LARGE SCALE GENOMIC DNA]</scope>
</reference>
<dbReference type="Gene3D" id="3.80.10.10">
    <property type="entry name" value="Ribonuclease Inhibitor"/>
    <property type="match status" value="2"/>
</dbReference>
<feature type="compositionally biased region" description="Basic and acidic residues" evidence="2">
    <location>
        <begin position="911"/>
        <end position="929"/>
    </location>
</feature>
<dbReference type="SUPFAM" id="SSF52047">
    <property type="entry name" value="RNI-like"/>
    <property type="match status" value="1"/>
</dbReference>
<feature type="domain" description="DDH" evidence="4">
    <location>
        <begin position="122"/>
        <end position="281"/>
    </location>
</feature>
<evidence type="ECO:0000259" key="4">
    <source>
        <dbReference type="Pfam" id="PF01368"/>
    </source>
</evidence>
<dbReference type="EMBL" id="FLQU01000602">
    <property type="protein sequence ID" value="SBS87849.1"/>
    <property type="molecule type" value="Genomic_DNA"/>
</dbReference>
<evidence type="ECO:0000256" key="3">
    <source>
        <dbReference type="SAM" id="Phobius"/>
    </source>
</evidence>
<dbReference type="AlphaFoldDB" id="A0A1A8W9H8"/>
<dbReference type="PANTHER" id="PTHR12112">
    <property type="entry name" value="BNIP - RELATED"/>
    <property type="match status" value="1"/>
</dbReference>
<organism evidence="5 6">
    <name type="scientific">Plasmodium ovale curtisi</name>
    <dbReference type="NCBI Taxonomy" id="864141"/>
    <lineage>
        <taxon>Eukaryota</taxon>
        <taxon>Sar</taxon>
        <taxon>Alveolata</taxon>
        <taxon>Apicomplexa</taxon>
        <taxon>Aconoidasida</taxon>
        <taxon>Haemosporida</taxon>
        <taxon>Plasmodiidae</taxon>
        <taxon>Plasmodium</taxon>
        <taxon>Plasmodium (Plasmodium)</taxon>
    </lineage>
</organism>
<dbReference type="SUPFAM" id="SSF64182">
    <property type="entry name" value="DHH phosphoesterases"/>
    <property type="match status" value="1"/>
</dbReference>
<keyword evidence="3" id="KW-0472">Membrane</keyword>
<feature type="compositionally biased region" description="Basic residues" evidence="2">
    <location>
        <begin position="930"/>
        <end position="942"/>
    </location>
</feature>
<evidence type="ECO:0000313" key="5">
    <source>
        <dbReference type="EMBL" id="SBS87849.1"/>
    </source>
</evidence>
<keyword evidence="3" id="KW-1133">Transmembrane helix</keyword>
<sequence length="942" mass="112904">MIRSNDVMNKHLNLFSYEDPELYEEENLFESTQAPWFYHITHLLDLKKEDFMNIKSIVENEKKRGSDYNHILDIIDYKTYSDIMRKINNNMKNALSVYLFSCKYFLNKYSKNTESNGHVHFVFVFGNNTADLDSVCSSIVYSFFLYIWYCLKSKTTKEKNSDVLKFFIPIINIKRSDMKLKVLINWWLEKCEIQNPEEILVFNDDKNLLEVLKCDNKYDICFVDFNDFEPNSMYNINNIKSIIDHHMLKNEAKNKRITKSIYPIYVCSCIVIIAYLYKHSSEFLGIPFINKNMMWLIYGTILRDSNNFPKGDFGKRWIQQDLNIFSSIKRFFRISNKMDIYMTYSFNNIRFSINLKKFGIENLLFADYKDYNYEVLKKKIKIRIASIDFSIDLLFSNEDINRLIEKLYEICRENNLSIFILIGSYLNNYQLYKDMGMFFYNSDVNKDDLVNALLVNKDIKLSKKGSKNITWNSDSKNIDTFQINNQSYSRKRLEYINAGANLQIATSVKTCSLLCRLKYQNNTYMESERANGDVSSDNPRKKEEEITNEYIQNEILETYDIFSKVYESSDNLSFVDSEEDISSKNLEDSKRKNVLSLAVHNIINIYPNNERNREFKKYKQKKIEEKRKKEFEEEKKITEEKKKIYEEKRQKKLEIYKLEKKKKKLIEKEKYNKENIEYNYVTISNYFEYLMKNGMHSDLYFSFHDLYISPMRKWLSDNYVPIILELCSRKKIKILNLSYNKITFSALIYFSRFLSENKNVFCLNLESNDLTNDGNNFEEMNTFFDSIKNNKAIKMLNLANTNMNKNNGDALCHLLETNKAIIEMNFEDNYFTCDQNCRIIEYLIRNKNTWIKQAEVEKEENDKMEKEESYMHAYLMSVESSIIEIENKERRKNLNKMIYVNMWREEIKEKEKNEEAIHESLEKEHEKRIKSSRRKKKKKKKK</sequence>
<feature type="coiled-coil region" evidence="1">
    <location>
        <begin position="615"/>
        <end position="668"/>
    </location>
</feature>
<evidence type="ECO:0000256" key="2">
    <source>
        <dbReference type="SAM" id="MobiDB-lite"/>
    </source>
</evidence>
<evidence type="ECO:0000256" key="1">
    <source>
        <dbReference type="SAM" id="Coils"/>
    </source>
</evidence>
<dbReference type="Gene3D" id="3.90.1640.10">
    <property type="entry name" value="inorganic pyrophosphatase (n-terminal core)"/>
    <property type="match status" value="1"/>
</dbReference>